<comment type="caution">
    <text evidence="4">The sequence shown here is derived from an EMBL/GenBank/DDBJ whole genome shotgun (WGS) entry which is preliminary data.</text>
</comment>
<evidence type="ECO:0000256" key="3">
    <source>
        <dbReference type="ARBA" id="ARBA00023002"/>
    </source>
</evidence>
<keyword evidence="3" id="KW-0560">Oxidoreductase</keyword>
<dbReference type="SUPFAM" id="SSF51735">
    <property type="entry name" value="NAD(P)-binding Rossmann-fold domains"/>
    <property type="match status" value="1"/>
</dbReference>
<keyword evidence="5" id="KW-1185">Reference proteome</keyword>
<dbReference type="EMBL" id="LACB01000117">
    <property type="protein sequence ID" value="KAJ9488447.1"/>
    <property type="molecule type" value="Genomic_DNA"/>
</dbReference>
<reference evidence="4" key="1">
    <citation type="submission" date="2015-06" db="EMBL/GenBank/DDBJ databases">
        <authorList>
            <person name="Nguyen H."/>
        </authorList>
    </citation>
    <scope>NUCLEOTIDE SEQUENCE</scope>
    <source>
        <strain evidence="4">DAOM 180753</strain>
    </source>
</reference>
<evidence type="ECO:0000313" key="5">
    <source>
        <dbReference type="Proteomes" id="UP001227192"/>
    </source>
</evidence>
<accession>A0AAI9TJI3</accession>
<dbReference type="GO" id="GO:0016491">
    <property type="term" value="F:oxidoreductase activity"/>
    <property type="evidence" value="ECO:0007669"/>
    <property type="project" value="UniProtKB-KW"/>
</dbReference>
<protein>
    <recommendedName>
        <fullName evidence="6">Short-chain dehydrogenase/reductase family protein</fullName>
    </recommendedName>
</protein>
<keyword evidence="2" id="KW-0521">NADP</keyword>
<dbReference type="Proteomes" id="UP001227192">
    <property type="component" value="Unassembled WGS sequence"/>
</dbReference>
<dbReference type="InterPro" id="IPR002347">
    <property type="entry name" value="SDR_fam"/>
</dbReference>
<dbReference type="PANTHER" id="PTHR24320:SF252">
    <property type="entry name" value="DEHYDROGENASE_REDUCTASE FAMILY PROTEIN, PUTATIVE (AFU_ORTHOLOGUE AFUA_3G08550)-RELATED"/>
    <property type="match status" value="1"/>
</dbReference>
<evidence type="ECO:0000313" key="4">
    <source>
        <dbReference type="EMBL" id="KAJ9488447.1"/>
    </source>
</evidence>
<comment type="similarity">
    <text evidence="1">Belongs to the short-chain dehydrogenases/reductases (SDR) family.</text>
</comment>
<gene>
    <name evidence="4" type="ORF">VN97_g4838</name>
</gene>
<dbReference type="AlphaFoldDB" id="A0AAI9TJI3"/>
<proteinExistence type="inferred from homology"/>
<dbReference type="InterPro" id="IPR036291">
    <property type="entry name" value="NAD(P)-bd_dom_sf"/>
</dbReference>
<evidence type="ECO:0000256" key="2">
    <source>
        <dbReference type="ARBA" id="ARBA00022857"/>
    </source>
</evidence>
<evidence type="ECO:0000256" key="1">
    <source>
        <dbReference type="ARBA" id="ARBA00006484"/>
    </source>
</evidence>
<name>A0AAI9TJI3_PENTH</name>
<dbReference type="PRINTS" id="PR00081">
    <property type="entry name" value="GDHRDH"/>
</dbReference>
<dbReference type="Gene3D" id="3.40.50.720">
    <property type="entry name" value="NAD(P)-binding Rossmann-like Domain"/>
    <property type="match status" value="1"/>
</dbReference>
<dbReference type="Pfam" id="PF00106">
    <property type="entry name" value="adh_short"/>
    <property type="match status" value="1"/>
</dbReference>
<reference evidence="4" key="2">
    <citation type="journal article" date="2016" name="Fungal Biol.">
        <title>Ochratoxin A production by Penicillium thymicola.</title>
        <authorList>
            <person name="Nguyen H.D.T."/>
            <person name="McMullin D.R."/>
            <person name="Ponomareva E."/>
            <person name="Riley R."/>
            <person name="Pomraning K.R."/>
            <person name="Baker S.E."/>
            <person name="Seifert K.A."/>
        </authorList>
    </citation>
    <scope>NUCLEOTIDE SEQUENCE</scope>
    <source>
        <strain evidence="4">DAOM 180753</strain>
    </source>
</reference>
<evidence type="ECO:0008006" key="6">
    <source>
        <dbReference type="Google" id="ProtNLM"/>
    </source>
</evidence>
<dbReference type="PANTHER" id="PTHR24320">
    <property type="entry name" value="RETINOL DEHYDROGENASE"/>
    <property type="match status" value="1"/>
</dbReference>
<sequence length="343" mass="37628">MGSKDIPPLASSFWPIFLKSQLSHKAQFPPNDTDLSGKVAIITGGNQGLGLESARQFLSLNLSYLIITVRSEEKGKAAASKLQAEHPNATIKVWMLDMCSYDSIQKFVKRAESELPRLDIAILNAGRSKSEFELVPSTGHEETMQVNYLSTILLSFLLLPILKSKSPRGIPGRLSIVSSGTTLLSKFSNSQQSPLLKSFDDTKTGPSAGMQAYSTSKVLCQMFVYKLVDHVSADDVVVNLVDPGMTRGTGLNRDVPKIVRGLVLPALLAISRTVTDGASAYLDATVVKGKESHGCFLMDWEIRPFPALLYTTKGNTTIERLWRETLNEFEFADIPSILETMKN</sequence>
<organism evidence="4 5">
    <name type="scientific">Penicillium thymicola</name>
    <dbReference type="NCBI Taxonomy" id="293382"/>
    <lineage>
        <taxon>Eukaryota</taxon>
        <taxon>Fungi</taxon>
        <taxon>Dikarya</taxon>
        <taxon>Ascomycota</taxon>
        <taxon>Pezizomycotina</taxon>
        <taxon>Eurotiomycetes</taxon>
        <taxon>Eurotiomycetidae</taxon>
        <taxon>Eurotiales</taxon>
        <taxon>Aspergillaceae</taxon>
        <taxon>Penicillium</taxon>
    </lineage>
</organism>